<dbReference type="Proteomes" id="UP001204953">
    <property type="component" value="Unassembled WGS sequence"/>
</dbReference>
<dbReference type="RefSeq" id="WP_254011331.1">
    <property type="nucleotide sequence ID" value="NZ_JAMZMM010000060.1"/>
</dbReference>
<keyword evidence="4" id="KW-1185">Reference proteome</keyword>
<dbReference type="EMBL" id="JAMZMM010000060">
    <property type="protein sequence ID" value="MCP2728536.1"/>
    <property type="molecule type" value="Genomic_DNA"/>
</dbReference>
<feature type="coiled-coil region" evidence="1">
    <location>
        <begin position="181"/>
        <end position="215"/>
    </location>
</feature>
<organism evidence="3 4">
    <name type="scientific">Limnofasciculus baicalensis BBK-W-15</name>
    <dbReference type="NCBI Taxonomy" id="2699891"/>
    <lineage>
        <taxon>Bacteria</taxon>
        <taxon>Bacillati</taxon>
        <taxon>Cyanobacteriota</taxon>
        <taxon>Cyanophyceae</taxon>
        <taxon>Coleofasciculales</taxon>
        <taxon>Coleofasciculaceae</taxon>
        <taxon>Limnofasciculus</taxon>
        <taxon>Limnofasciculus baicalensis</taxon>
    </lineage>
</organism>
<evidence type="ECO:0000313" key="4">
    <source>
        <dbReference type="Proteomes" id="UP001204953"/>
    </source>
</evidence>
<accession>A0AAE3KM84</accession>
<keyword evidence="1" id="KW-0175">Coiled coil</keyword>
<keyword evidence="2" id="KW-1133">Transmembrane helix</keyword>
<feature type="transmembrane region" description="Helical" evidence="2">
    <location>
        <begin position="215"/>
        <end position="232"/>
    </location>
</feature>
<keyword evidence="2" id="KW-0812">Transmembrane</keyword>
<gene>
    <name evidence="3" type="ORF">NJ959_08610</name>
</gene>
<proteinExistence type="predicted"/>
<evidence type="ECO:0000313" key="3">
    <source>
        <dbReference type="EMBL" id="MCP2728536.1"/>
    </source>
</evidence>
<keyword evidence="2" id="KW-0472">Membrane</keyword>
<comment type="caution">
    <text evidence="3">The sequence shown here is derived from an EMBL/GenBank/DDBJ whole genome shotgun (WGS) entry which is preliminary data.</text>
</comment>
<protein>
    <submittedName>
        <fullName evidence="3">Uncharacterized protein</fullName>
    </submittedName>
</protein>
<reference evidence="3" key="1">
    <citation type="submission" date="2022-06" db="EMBL/GenBank/DDBJ databases">
        <title>New cyanobacteria of genus Symplocastrum in benthos of Lake Baikal.</title>
        <authorList>
            <person name="Sorokovikova E."/>
            <person name="Tikhonova I."/>
            <person name="Krasnopeev A."/>
            <person name="Evseev P."/>
            <person name="Gladkikh A."/>
            <person name="Belykh O."/>
        </authorList>
    </citation>
    <scope>NUCLEOTIDE SEQUENCE</scope>
    <source>
        <strain evidence="3">BBK-W-15</strain>
    </source>
</reference>
<evidence type="ECO:0000256" key="2">
    <source>
        <dbReference type="SAM" id="Phobius"/>
    </source>
</evidence>
<feature type="coiled-coil region" evidence="1">
    <location>
        <begin position="1"/>
        <end position="52"/>
    </location>
</feature>
<evidence type="ECO:0000256" key="1">
    <source>
        <dbReference type="SAM" id="Coils"/>
    </source>
</evidence>
<sequence>MDNLTMDFDRIDRELKELTNRFANADRVLVELEEIQIQFQDLAATYKKLKEYVSEVSRFNAESNEIIKLIQQSQTNFEQSFAKLRETNQFETENIHDRFGKVEQELNSHQDRSDRLDQTLVEKLPLLEECQSGLRDINNIINEFRSEISKIGTDVDREFSQVKKDIDKEISKTQEDIEVEFSQVREDREDINQKISQVQRDSRHQEKRMRRMRNAMIVLFILWLCLAGFVLVK</sequence>
<dbReference type="AlphaFoldDB" id="A0AAE3KM84"/>
<name>A0AAE3KM84_9CYAN</name>